<evidence type="ECO:0000256" key="5">
    <source>
        <dbReference type="SAM" id="MobiDB-lite"/>
    </source>
</evidence>
<dbReference type="PROSITE" id="PS51257">
    <property type="entry name" value="PROKAR_LIPOPROTEIN"/>
    <property type="match status" value="1"/>
</dbReference>
<feature type="domain" description="Ionotropic glutamate receptor C-terminal" evidence="8">
    <location>
        <begin position="110"/>
        <end position="333"/>
    </location>
</feature>
<dbReference type="InterPro" id="IPR001638">
    <property type="entry name" value="Solute-binding_3/MltF_N"/>
</dbReference>
<organism evidence="9 10">
    <name type="scientific">Corynebacterium coyleae</name>
    <dbReference type="NCBI Taxonomy" id="53374"/>
    <lineage>
        <taxon>Bacteria</taxon>
        <taxon>Bacillati</taxon>
        <taxon>Actinomycetota</taxon>
        <taxon>Actinomycetes</taxon>
        <taxon>Mycobacteriales</taxon>
        <taxon>Corynebacteriaceae</taxon>
        <taxon>Corynebacterium</taxon>
    </lineage>
</organism>
<feature type="region of interest" description="Disordered" evidence="5">
    <location>
        <begin position="30"/>
        <end position="101"/>
    </location>
</feature>
<dbReference type="SUPFAM" id="SSF53850">
    <property type="entry name" value="Periplasmic binding protein-like II"/>
    <property type="match status" value="1"/>
</dbReference>
<dbReference type="PANTHER" id="PTHR30085">
    <property type="entry name" value="AMINO ACID ABC TRANSPORTER PERMEASE"/>
    <property type="match status" value="1"/>
</dbReference>
<dbReference type="PROSITE" id="PS01039">
    <property type="entry name" value="SBP_BACTERIAL_3"/>
    <property type="match status" value="1"/>
</dbReference>
<feature type="domain" description="Solute-binding protein family 3/N-terminal" evidence="7">
    <location>
        <begin position="110"/>
        <end position="334"/>
    </location>
</feature>
<accession>A0AAP6XP01</accession>
<dbReference type="GO" id="GO:0016020">
    <property type="term" value="C:membrane"/>
    <property type="evidence" value="ECO:0007669"/>
    <property type="project" value="InterPro"/>
</dbReference>
<dbReference type="SMART" id="SM00062">
    <property type="entry name" value="PBPb"/>
    <property type="match status" value="1"/>
</dbReference>
<gene>
    <name evidence="9" type="ORF">HC138_09045</name>
</gene>
<dbReference type="GO" id="GO:0005576">
    <property type="term" value="C:extracellular region"/>
    <property type="evidence" value="ECO:0007669"/>
    <property type="project" value="TreeGrafter"/>
</dbReference>
<evidence type="ECO:0000313" key="9">
    <source>
        <dbReference type="EMBL" id="NJJ04492.1"/>
    </source>
</evidence>
<name>A0AAP6XP01_9CORY</name>
<evidence type="ECO:0000259" key="7">
    <source>
        <dbReference type="SMART" id="SM00062"/>
    </source>
</evidence>
<dbReference type="Pfam" id="PF00497">
    <property type="entry name" value="SBP_bac_3"/>
    <property type="match status" value="1"/>
</dbReference>
<dbReference type="InterPro" id="IPR018313">
    <property type="entry name" value="SBP_3_CS"/>
</dbReference>
<dbReference type="Gene3D" id="3.40.190.10">
    <property type="entry name" value="Periplasmic binding protein-like II"/>
    <property type="match status" value="2"/>
</dbReference>
<evidence type="ECO:0000313" key="10">
    <source>
        <dbReference type="Proteomes" id="UP000591626"/>
    </source>
</evidence>
<dbReference type="PANTHER" id="PTHR30085:SF6">
    <property type="entry name" value="ABC TRANSPORTER GLUTAMINE-BINDING PROTEIN GLNH"/>
    <property type="match status" value="1"/>
</dbReference>
<dbReference type="CDD" id="cd13690">
    <property type="entry name" value="PBP2_GluB"/>
    <property type="match status" value="1"/>
</dbReference>
<dbReference type="InterPro" id="IPR001320">
    <property type="entry name" value="Iontro_rcpt_C"/>
</dbReference>
<reference evidence="9 10" key="1">
    <citation type="submission" date="2020-03" db="EMBL/GenBank/DDBJ databases">
        <title>Draft genome sequences of bacterial isolates from the female urobiome.</title>
        <authorList>
            <person name="Miller-Ensminger T."/>
            <person name="Wolfe A.J."/>
            <person name="Putonti C."/>
        </authorList>
    </citation>
    <scope>NUCLEOTIDE SEQUENCE [LARGE SCALE GENOMIC DNA]</scope>
    <source>
        <strain evidence="9 10">UMB8490</strain>
    </source>
</reference>
<protein>
    <submittedName>
        <fullName evidence="9">Glutamate ABC transporter substrate-binding protein</fullName>
    </submittedName>
</protein>
<dbReference type="GO" id="GO:0015276">
    <property type="term" value="F:ligand-gated monoatomic ion channel activity"/>
    <property type="evidence" value="ECO:0007669"/>
    <property type="project" value="InterPro"/>
</dbReference>
<evidence type="ECO:0000256" key="6">
    <source>
        <dbReference type="SAM" id="SignalP"/>
    </source>
</evidence>
<keyword evidence="3 6" id="KW-0732">Signal</keyword>
<proteinExistence type="inferred from homology"/>
<evidence type="ECO:0000256" key="3">
    <source>
        <dbReference type="ARBA" id="ARBA00022729"/>
    </source>
</evidence>
<dbReference type="AlphaFoldDB" id="A0AAP6XP01"/>
<sequence>MRARFGSRVVAACAVATLAVPSLVACAGGEGHEGKVSATIETPSPTREMVPLPPGAQLDPAAGPPADPFTPDEFEWEGSLDPRGGAGSEADGAEEEAPKPNVERIRQRGRIIVGIDQSLYLLSYRDTDSGKLRGLEVDLARAIAHDIFEDDQDLRVDFRFVDSAARTEALNSGEVDIIIRTMSITPERAEVIEFSTPYLTSSVRVLVPKDRDVNSLEDLAGRTACIVDGTNLLRIAKTYVPDSNILRTRSWSDCLMAVQQFRAEAIVADDAILAGLAAQDPHTTILDGAFATQYYGVGVAKGQDDLVRQVNATLERMRNDGSWYTLYNTWLGGSIAESSPPPLRYRKEDNDG</sequence>
<evidence type="ECO:0000256" key="1">
    <source>
        <dbReference type="ARBA" id="ARBA00010333"/>
    </source>
</evidence>
<dbReference type="EMBL" id="JAAUVV010000018">
    <property type="protein sequence ID" value="NJJ04492.1"/>
    <property type="molecule type" value="Genomic_DNA"/>
</dbReference>
<evidence type="ECO:0000259" key="8">
    <source>
        <dbReference type="SMART" id="SM00079"/>
    </source>
</evidence>
<feature type="chain" id="PRO_5042959730" evidence="6">
    <location>
        <begin position="28"/>
        <end position="352"/>
    </location>
</feature>
<dbReference type="InterPro" id="IPR051455">
    <property type="entry name" value="Bact_solute-bind_prot3"/>
</dbReference>
<dbReference type="SMART" id="SM00079">
    <property type="entry name" value="PBPe"/>
    <property type="match status" value="1"/>
</dbReference>
<comment type="similarity">
    <text evidence="1 4">Belongs to the bacterial solute-binding protein 3 family.</text>
</comment>
<evidence type="ECO:0000256" key="2">
    <source>
        <dbReference type="ARBA" id="ARBA00022448"/>
    </source>
</evidence>
<keyword evidence="2" id="KW-0813">Transport</keyword>
<dbReference type="GO" id="GO:0030288">
    <property type="term" value="C:outer membrane-bounded periplasmic space"/>
    <property type="evidence" value="ECO:0007669"/>
    <property type="project" value="TreeGrafter"/>
</dbReference>
<evidence type="ECO:0000256" key="4">
    <source>
        <dbReference type="RuleBase" id="RU003744"/>
    </source>
</evidence>
<dbReference type="Proteomes" id="UP000591626">
    <property type="component" value="Unassembled WGS sequence"/>
</dbReference>
<comment type="caution">
    <text evidence="9">The sequence shown here is derived from an EMBL/GenBank/DDBJ whole genome shotgun (WGS) entry which is preliminary data.</text>
</comment>
<dbReference type="GO" id="GO:0006865">
    <property type="term" value="P:amino acid transport"/>
    <property type="evidence" value="ECO:0007669"/>
    <property type="project" value="TreeGrafter"/>
</dbReference>
<feature type="signal peptide" evidence="6">
    <location>
        <begin position="1"/>
        <end position="27"/>
    </location>
</feature>